<accession>A0A085LT07</accession>
<dbReference type="EMBL" id="KL367622">
    <property type="protein sequence ID" value="KFD61474.1"/>
    <property type="molecule type" value="Genomic_DNA"/>
</dbReference>
<reference evidence="1 3" key="1">
    <citation type="journal article" date="2014" name="Nat. Genet.">
        <title>Genome and transcriptome of the porcine whipworm Trichuris suis.</title>
        <authorList>
            <person name="Jex A.R."/>
            <person name="Nejsum P."/>
            <person name="Schwarz E.M."/>
            <person name="Hu L."/>
            <person name="Young N.D."/>
            <person name="Hall R.S."/>
            <person name="Korhonen P.K."/>
            <person name="Liao S."/>
            <person name="Thamsborg S."/>
            <person name="Xia J."/>
            <person name="Xu P."/>
            <person name="Wang S."/>
            <person name="Scheerlinck J.P."/>
            <person name="Hofmann A."/>
            <person name="Sternberg P.W."/>
            <person name="Wang J."/>
            <person name="Gasser R.B."/>
        </authorList>
    </citation>
    <scope>NUCLEOTIDE SEQUENCE [LARGE SCALE GENOMIC DNA]</scope>
    <source>
        <strain evidence="2">DCEP-RM93F</strain>
        <strain evidence="1">DCEP-RM93M</strain>
    </source>
</reference>
<dbReference type="Pfam" id="PF03564">
    <property type="entry name" value="DUF1759"/>
    <property type="match status" value="1"/>
</dbReference>
<evidence type="ECO:0000313" key="2">
    <source>
        <dbReference type="EMBL" id="KFD61474.1"/>
    </source>
</evidence>
<evidence type="ECO:0008006" key="4">
    <source>
        <dbReference type="Google" id="ProtNLM"/>
    </source>
</evidence>
<organism evidence="1 3">
    <name type="scientific">Trichuris suis</name>
    <name type="common">pig whipworm</name>
    <dbReference type="NCBI Taxonomy" id="68888"/>
    <lineage>
        <taxon>Eukaryota</taxon>
        <taxon>Metazoa</taxon>
        <taxon>Ecdysozoa</taxon>
        <taxon>Nematoda</taxon>
        <taxon>Enoplea</taxon>
        <taxon>Dorylaimia</taxon>
        <taxon>Trichinellida</taxon>
        <taxon>Trichuridae</taxon>
        <taxon>Trichuris</taxon>
    </lineage>
</organism>
<dbReference type="Proteomes" id="UP000030764">
    <property type="component" value="Unassembled WGS sequence"/>
</dbReference>
<dbReference type="AlphaFoldDB" id="A0A085LT07"/>
<dbReference type="InterPro" id="IPR005312">
    <property type="entry name" value="DUF1759"/>
</dbReference>
<protein>
    <recommendedName>
        <fullName evidence="4">Peptidase aspartic putative domain-containing protein</fullName>
    </recommendedName>
</protein>
<gene>
    <name evidence="1" type="ORF">M513_11046</name>
    <name evidence="2" type="ORF">M514_11046</name>
</gene>
<evidence type="ECO:0000313" key="3">
    <source>
        <dbReference type="Proteomes" id="UP000030764"/>
    </source>
</evidence>
<dbReference type="EMBL" id="KL363304">
    <property type="protein sequence ID" value="KFD48103.1"/>
    <property type="molecule type" value="Genomic_DNA"/>
</dbReference>
<sequence>MVVEVLKGRFGRPRAIVEAHVKSLLAISKCDHCASASELRKFHDQISLHVRALVALGRDPAKNELSAAEVLLTIFKERLPERLQKAWEERLSSAVGEKASLDMFFQFLLTQVEVEEAVDSGNRPRKAVKNPLLHTDVDAGQVKVGLVQQRQRSTTWLQTARAKLCCLNGNMAIVTCVFDAGSQRSFIREQLADDLGL</sequence>
<proteinExistence type="predicted"/>
<evidence type="ECO:0000313" key="1">
    <source>
        <dbReference type="EMBL" id="KFD48103.1"/>
    </source>
</evidence>
<name>A0A085LT07_9BILA</name>
<keyword evidence="3" id="KW-1185">Reference proteome</keyword>
<dbReference type="Proteomes" id="UP000030758">
    <property type="component" value="Unassembled WGS sequence"/>
</dbReference>